<dbReference type="InterPro" id="IPR012902">
    <property type="entry name" value="N_methyl_site"/>
</dbReference>
<reference evidence="1 2" key="1">
    <citation type="submission" date="2022-10" db="EMBL/GenBank/DDBJ databases">
        <title>Alteromonas sp. chi3 Genome sequencing.</title>
        <authorList>
            <person name="Park S."/>
        </authorList>
    </citation>
    <scope>NUCLEOTIDE SEQUENCE [LARGE SCALE GENOMIC DNA]</scope>
    <source>
        <strain evidence="2">chi3</strain>
    </source>
</reference>
<evidence type="ECO:0000313" key="2">
    <source>
        <dbReference type="Proteomes" id="UP001218788"/>
    </source>
</evidence>
<comment type="caution">
    <text evidence="1">The sequence shown here is derived from an EMBL/GenBank/DDBJ whole genome shotgun (WGS) entry which is preliminary data.</text>
</comment>
<gene>
    <name evidence="1" type="ORF">OIK42_19815</name>
</gene>
<dbReference type="Proteomes" id="UP001218788">
    <property type="component" value="Unassembled WGS sequence"/>
</dbReference>
<protein>
    <submittedName>
        <fullName evidence="1">Prepilin-type N-terminal cleavage/methylation domain-containing protein</fullName>
    </submittedName>
</protein>
<proteinExistence type="predicted"/>
<keyword evidence="2" id="KW-1185">Reference proteome</keyword>
<dbReference type="NCBIfam" id="TIGR02532">
    <property type="entry name" value="IV_pilin_GFxxxE"/>
    <property type="match status" value="1"/>
</dbReference>
<accession>A0ABT5L7Y7</accession>
<name>A0ABT5L7Y7_9ALTE</name>
<evidence type="ECO:0000313" key="1">
    <source>
        <dbReference type="EMBL" id="MDC8833008.1"/>
    </source>
</evidence>
<organism evidence="1 2">
    <name type="scientific">Alteromonas gilva</name>
    <dbReference type="NCBI Taxonomy" id="2987522"/>
    <lineage>
        <taxon>Bacteria</taxon>
        <taxon>Pseudomonadati</taxon>
        <taxon>Pseudomonadota</taxon>
        <taxon>Gammaproteobacteria</taxon>
        <taxon>Alteromonadales</taxon>
        <taxon>Alteromonadaceae</taxon>
        <taxon>Alteromonas/Salinimonas group</taxon>
        <taxon>Alteromonas</taxon>
    </lineage>
</organism>
<dbReference type="PROSITE" id="PS00409">
    <property type="entry name" value="PROKAR_NTER_METHYL"/>
    <property type="match status" value="1"/>
</dbReference>
<sequence>MRRNKGFTLIEALVALVILAATFTTVWGWFGTVATNTPKMEQALRMPLLFDEYTQYLALQPLQQVRQGEFVIDGFRIEWQATVARASDNEYYRRQREWLVVLFDVEAQVFKQDEQVETFSTQEVRYWRDPNSPSSIFG</sequence>
<dbReference type="RefSeq" id="WP_273642926.1">
    <property type="nucleotide sequence ID" value="NZ_JAQQXP010000005.1"/>
</dbReference>
<dbReference type="Pfam" id="PF07963">
    <property type="entry name" value="N_methyl"/>
    <property type="match status" value="1"/>
</dbReference>
<dbReference type="EMBL" id="JAQQXP010000005">
    <property type="protein sequence ID" value="MDC8833008.1"/>
    <property type="molecule type" value="Genomic_DNA"/>
</dbReference>